<feature type="region of interest" description="Disordered" evidence="2">
    <location>
        <begin position="468"/>
        <end position="507"/>
    </location>
</feature>
<evidence type="ECO:0000313" key="5">
    <source>
        <dbReference type="Proteomes" id="UP001396334"/>
    </source>
</evidence>
<proteinExistence type="predicted"/>
<evidence type="ECO:0000313" key="4">
    <source>
        <dbReference type="EMBL" id="KAK9042317.1"/>
    </source>
</evidence>
<dbReference type="InterPro" id="IPR005162">
    <property type="entry name" value="Retrotrans_gag_dom"/>
</dbReference>
<organism evidence="4 5">
    <name type="scientific">Hibiscus sabdariffa</name>
    <name type="common">roselle</name>
    <dbReference type="NCBI Taxonomy" id="183260"/>
    <lineage>
        <taxon>Eukaryota</taxon>
        <taxon>Viridiplantae</taxon>
        <taxon>Streptophyta</taxon>
        <taxon>Embryophyta</taxon>
        <taxon>Tracheophyta</taxon>
        <taxon>Spermatophyta</taxon>
        <taxon>Magnoliopsida</taxon>
        <taxon>eudicotyledons</taxon>
        <taxon>Gunneridae</taxon>
        <taxon>Pentapetalae</taxon>
        <taxon>rosids</taxon>
        <taxon>malvids</taxon>
        <taxon>Malvales</taxon>
        <taxon>Malvaceae</taxon>
        <taxon>Malvoideae</taxon>
        <taxon>Hibiscus</taxon>
    </lineage>
</organism>
<feature type="compositionally biased region" description="Low complexity" evidence="2">
    <location>
        <begin position="474"/>
        <end position="484"/>
    </location>
</feature>
<feature type="domain" description="Retrotransposon gag" evidence="3">
    <location>
        <begin position="328"/>
        <end position="384"/>
    </location>
</feature>
<dbReference type="PANTHER" id="PTHR32108:SF5">
    <property type="entry name" value="DYNACTIN SUBUNIT 1-LIKE"/>
    <property type="match status" value="1"/>
</dbReference>
<accession>A0ABR2TY68</accession>
<evidence type="ECO:0000259" key="3">
    <source>
        <dbReference type="Pfam" id="PF03732"/>
    </source>
</evidence>
<name>A0ABR2TY68_9ROSI</name>
<feature type="coiled-coil region" evidence="1">
    <location>
        <begin position="141"/>
        <end position="172"/>
    </location>
</feature>
<dbReference type="EMBL" id="JBBPBN010000004">
    <property type="protein sequence ID" value="KAK9042317.1"/>
    <property type="molecule type" value="Genomic_DNA"/>
</dbReference>
<feature type="coiled-coil region" evidence="1">
    <location>
        <begin position="257"/>
        <end position="284"/>
    </location>
</feature>
<dbReference type="Proteomes" id="UP001396334">
    <property type="component" value="Unassembled WGS sequence"/>
</dbReference>
<feature type="compositionally biased region" description="Basic and acidic residues" evidence="2">
    <location>
        <begin position="486"/>
        <end position="498"/>
    </location>
</feature>
<keyword evidence="5" id="KW-1185">Reference proteome</keyword>
<evidence type="ECO:0000256" key="2">
    <source>
        <dbReference type="SAM" id="MobiDB-lite"/>
    </source>
</evidence>
<comment type="caution">
    <text evidence="4">The sequence shown here is derived from an EMBL/GenBank/DDBJ whole genome shotgun (WGS) entry which is preliminary data.</text>
</comment>
<dbReference type="PANTHER" id="PTHR32108">
    <property type="entry name" value="DNA-DIRECTED RNA POLYMERASE SUBUNIT ALPHA"/>
    <property type="match status" value="1"/>
</dbReference>
<reference evidence="4 5" key="1">
    <citation type="journal article" date="2024" name="G3 (Bethesda)">
        <title>Genome assembly of Hibiscus sabdariffa L. provides insights into metabolisms of medicinal natural products.</title>
        <authorList>
            <person name="Kim T."/>
        </authorList>
    </citation>
    <scope>NUCLEOTIDE SEQUENCE [LARGE SCALE GENOMIC DNA]</scope>
    <source>
        <strain evidence="4">TK-2024</strain>
        <tissue evidence="4">Old leaves</tissue>
    </source>
</reference>
<feature type="region of interest" description="Disordered" evidence="2">
    <location>
        <begin position="431"/>
        <end position="450"/>
    </location>
</feature>
<dbReference type="Pfam" id="PF03732">
    <property type="entry name" value="Retrotrans_gag"/>
    <property type="match status" value="1"/>
</dbReference>
<gene>
    <name evidence="4" type="ORF">V6N11_017394</name>
</gene>
<keyword evidence="1" id="KW-0175">Coiled coil</keyword>
<feature type="compositionally biased region" description="Basic residues" evidence="2">
    <location>
        <begin position="431"/>
        <end position="446"/>
    </location>
</feature>
<evidence type="ECO:0000256" key="1">
    <source>
        <dbReference type="SAM" id="Coils"/>
    </source>
</evidence>
<protein>
    <recommendedName>
        <fullName evidence="3">Retrotransposon gag domain-containing protein</fullName>
    </recommendedName>
</protein>
<sequence>MLMKSRSLSILCLSAGAENSGPKLCLSKFWAFMLQVASVQLLITKILLLPYSACPPIPRTRQKNEKIMNLAQDVAEHVTAIAREARILCPHVVSKEMKSSLEMMFDQIDDLGIRFDSRFVKIPHHYFKQLKARTMDMEARMTMMETNHQILQDQFEKLEKDLKEETARAQRNIVGQIALMLGLPDPRRGKWVEESISVGDSPYIPDKTSHHAKERYETGTSRAKVQFNAATAASIPLNSGTVYNHDPDKEVPNFDEIDDKSKMDRKLEERCEKLEEMIRSMQEANVHGGIDARELSLVSNLEMPPKFKTPKFEKFDGTTCHSAHLAMTNIRTWRDLSRAFLEQYKHVTDMVPGRTALQRMEQKANESFRQYAQRWREVAAQVQPPLLENEVTLLFVNTLKDDFYDRVLDHATKPFADMVMTRELIHAAIKSRRTKGGSKSRKHFKKRENEVNTTSAYTPGYSTGIIIRQPNHPTTPAASTQSSSKQEMHNRREKKEKPTFTPIGGISVDSTPLHDARHHIDNCTAFKHAVEHLLKVGMLSFETQAKNPLPNHKNVNAVIEEDGPKAKENLSDVVTPLKWVWEKLVKNRILKRQDVVTRCGNEAICEFHEKQDM</sequence>